<evidence type="ECO:0000313" key="1">
    <source>
        <dbReference type="EMBL" id="GAU38992.1"/>
    </source>
</evidence>
<evidence type="ECO:0000313" key="2">
    <source>
        <dbReference type="Proteomes" id="UP000242715"/>
    </source>
</evidence>
<dbReference type="EMBL" id="DF973740">
    <property type="protein sequence ID" value="GAU38992.1"/>
    <property type="molecule type" value="Genomic_DNA"/>
</dbReference>
<sequence>MELTTLKSITIEKTKVWRGPNQKTPFRRAKGGSSQEVEEAKDRPWLAIHLSDHNYKTLLHMFLRDQATDLVGFLKTGTTKEESVSNQRFNQFLP</sequence>
<organism evidence="1 2">
    <name type="scientific">Trifolium subterraneum</name>
    <name type="common">Subterranean clover</name>
    <dbReference type="NCBI Taxonomy" id="3900"/>
    <lineage>
        <taxon>Eukaryota</taxon>
        <taxon>Viridiplantae</taxon>
        <taxon>Streptophyta</taxon>
        <taxon>Embryophyta</taxon>
        <taxon>Tracheophyta</taxon>
        <taxon>Spermatophyta</taxon>
        <taxon>Magnoliopsida</taxon>
        <taxon>eudicotyledons</taxon>
        <taxon>Gunneridae</taxon>
        <taxon>Pentapetalae</taxon>
        <taxon>rosids</taxon>
        <taxon>fabids</taxon>
        <taxon>Fabales</taxon>
        <taxon>Fabaceae</taxon>
        <taxon>Papilionoideae</taxon>
        <taxon>50 kb inversion clade</taxon>
        <taxon>NPAAA clade</taxon>
        <taxon>Hologalegina</taxon>
        <taxon>IRL clade</taxon>
        <taxon>Trifolieae</taxon>
        <taxon>Trifolium</taxon>
    </lineage>
</organism>
<gene>
    <name evidence="1" type="ORF">TSUD_378680</name>
</gene>
<protein>
    <submittedName>
        <fullName evidence="1">Uncharacterized protein</fullName>
    </submittedName>
</protein>
<dbReference type="AlphaFoldDB" id="A0A2Z6NRD6"/>
<keyword evidence="2" id="KW-1185">Reference proteome</keyword>
<reference evidence="2" key="1">
    <citation type="journal article" date="2017" name="Front. Plant Sci.">
        <title>Climate Clever Clovers: New Paradigm to Reduce the Environmental Footprint of Ruminants by Breeding Low Methanogenic Forages Utilizing Haplotype Variation.</title>
        <authorList>
            <person name="Kaur P."/>
            <person name="Appels R."/>
            <person name="Bayer P.E."/>
            <person name="Keeble-Gagnere G."/>
            <person name="Wang J."/>
            <person name="Hirakawa H."/>
            <person name="Shirasawa K."/>
            <person name="Vercoe P."/>
            <person name="Stefanova K."/>
            <person name="Durmic Z."/>
            <person name="Nichols P."/>
            <person name="Revell C."/>
            <person name="Isobe S.N."/>
            <person name="Edwards D."/>
            <person name="Erskine W."/>
        </authorList>
    </citation>
    <scope>NUCLEOTIDE SEQUENCE [LARGE SCALE GENOMIC DNA]</scope>
    <source>
        <strain evidence="2">cv. Daliak</strain>
    </source>
</reference>
<dbReference type="Proteomes" id="UP000242715">
    <property type="component" value="Unassembled WGS sequence"/>
</dbReference>
<accession>A0A2Z6NRD6</accession>
<name>A0A2Z6NRD6_TRISU</name>
<proteinExistence type="predicted"/>